<gene>
    <name evidence="2" type="ORF">JTE90_026126</name>
</gene>
<organism evidence="2 3">
    <name type="scientific">Oedothorax gibbosus</name>
    <dbReference type="NCBI Taxonomy" id="931172"/>
    <lineage>
        <taxon>Eukaryota</taxon>
        <taxon>Metazoa</taxon>
        <taxon>Ecdysozoa</taxon>
        <taxon>Arthropoda</taxon>
        <taxon>Chelicerata</taxon>
        <taxon>Arachnida</taxon>
        <taxon>Araneae</taxon>
        <taxon>Araneomorphae</taxon>
        <taxon>Entelegynae</taxon>
        <taxon>Araneoidea</taxon>
        <taxon>Linyphiidae</taxon>
        <taxon>Erigoninae</taxon>
        <taxon>Oedothorax</taxon>
    </lineage>
</organism>
<comment type="caution">
    <text evidence="2">The sequence shown here is derived from an EMBL/GenBank/DDBJ whole genome shotgun (WGS) entry which is preliminary data.</text>
</comment>
<evidence type="ECO:0000256" key="1">
    <source>
        <dbReference type="SAM" id="MobiDB-lite"/>
    </source>
</evidence>
<evidence type="ECO:0000313" key="2">
    <source>
        <dbReference type="EMBL" id="KAG8189823.1"/>
    </source>
</evidence>
<protein>
    <submittedName>
        <fullName evidence="2">Uncharacterized protein</fullName>
    </submittedName>
</protein>
<dbReference type="Proteomes" id="UP000827092">
    <property type="component" value="Unassembled WGS sequence"/>
</dbReference>
<reference evidence="2 3" key="1">
    <citation type="journal article" date="2022" name="Nat. Ecol. Evol.">
        <title>A masculinizing supergene underlies an exaggerated male reproductive morph in a spider.</title>
        <authorList>
            <person name="Hendrickx F."/>
            <person name="De Corte Z."/>
            <person name="Sonet G."/>
            <person name="Van Belleghem S.M."/>
            <person name="Kostlbacher S."/>
            <person name="Vangestel C."/>
        </authorList>
    </citation>
    <scope>NUCLEOTIDE SEQUENCE [LARGE SCALE GENOMIC DNA]</scope>
    <source>
        <strain evidence="2">W744_W776</strain>
    </source>
</reference>
<accession>A0AAV6V1E6</accession>
<keyword evidence="3" id="KW-1185">Reference proteome</keyword>
<dbReference type="EMBL" id="JAFNEN010000202">
    <property type="protein sequence ID" value="KAG8189823.1"/>
    <property type="molecule type" value="Genomic_DNA"/>
</dbReference>
<dbReference type="AlphaFoldDB" id="A0AAV6V1E6"/>
<name>A0AAV6V1E6_9ARAC</name>
<evidence type="ECO:0000313" key="3">
    <source>
        <dbReference type="Proteomes" id="UP000827092"/>
    </source>
</evidence>
<sequence length="146" mass="16240">MNGVLTRKCKNCKYSVDLARFTDTLAQFCFYHNILTSRHGQLMSYTKQAKLPTKNVIQGTLFATPAQLRQWSILKPTTVTTPAPPQSAPAQKGEAGETSGGVAENKVMTSIFWIKKLLQVIMHVSVTQRGVYLLFSSFEDLNSPTQ</sequence>
<proteinExistence type="predicted"/>
<feature type="region of interest" description="Disordered" evidence="1">
    <location>
        <begin position="79"/>
        <end position="101"/>
    </location>
</feature>